<organism evidence="2 3">
    <name type="scientific">Aspergillus sclerotialis</name>
    <dbReference type="NCBI Taxonomy" id="2070753"/>
    <lineage>
        <taxon>Eukaryota</taxon>
        <taxon>Fungi</taxon>
        <taxon>Dikarya</taxon>
        <taxon>Ascomycota</taxon>
        <taxon>Pezizomycotina</taxon>
        <taxon>Eurotiomycetes</taxon>
        <taxon>Eurotiomycetidae</taxon>
        <taxon>Eurotiales</taxon>
        <taxon>Aspergillaceae</taxon>
        <taxon>Aspergillus</taxon>
        <taxon>Aspergillus subgen. Polypaecilum</taxon>
    </lineage>
</organism>
<dbReference type="EMBL" id="MVGC01000368">
    <property type="protein sequence ID" value="RJE19805.1"/>
    <property type="molecule type" value="Genomic_DNA"/>
</dbReference>
<dbReference type="AlphaFoldDB" id="A0A3A2ZPI5"/>
<name>A0A3A2ZPI5_9EURO</name>
<reference evidence="3" key="1">
    <citation type="submission" date="2017-02" db="EMBL/GenBank/DDBJ databases">
        <authorList>
            <person name="Tafer H."/>
            <person name="Lopandic K."/>
        </authorList>
    </citation>
    <scope>NUCLEOTIDE SEQUENCE [LARGE SCALE GENOMIC DNA]</scope>
    <source>
        <strain evidence="3">CBS 366.77</strain>
    </source>
</reference>
<evidence type="ECO:0000313" key="3">
    <source>
        <dbReference type="Proteomes" id="UP000266188"/>
    </source>
</evidence>
<keyword evidence="3" id="KW-1185">Reference proteome</keyword>
<feature type="compositionally biased region" description="Basic and acidic residues" evidence="1">
    <location>
        <begin position="87"/>
        <end position="98"/>
    </location>
</feature>
<protein>
    <submittedName>
        <fullName evidence="2">Uncharacterized protein</fullName>
    </submittedName>
</protein>
<comment type="caution">
    <text evidence="2">The sequence shown here is derived from an EMBL/GenBank/DDBJ whole genome shotgun (WGS) entry which is preliminary data.</text>
</comment>
<feature type="compositionally biased region" description="Polar residues" evidence="1">
    <location>
        <begin position="232"/>
        <end position="245"/>
    </location>
</feature>
<accession>A0A3A2ZPI5</accession>
<proteinExistence type="predicted"/>
<sequence>MDLQGQPISGGPKSTKVTTDPQSRQPISEPSGPVPSDSLAAESARTGGGYSENRGAAPLGVSGSQSTLNTTDTSAATTLGSAPVGTAREDLERQEKYPEALGGQGNYPGAHVPETGYVGGSTSAKEKMGIHENEYAASQKLAEGGDGYRSAYNAGAAPSYISDVTGNLGNTKPKGKNLREGGFDPDDPNASFTSDIGSRKDPGRGAEGTYQRSMAESGPYASEARWEKGQDRQTWYQPLQRDQTA</sequence>
<evidence type="ECO:0000313" key="2">
    <source>
        <dbReference type="EMBL" id="RJE19805.1"/>
    </source>
</evidence>
<feature type="compositionally biased region" description="Low complexity" evidence="1">
    <location>
        <begin position="66"/>
        <end position="82"/>
    </location>
</feature>
<gene>
    <name evidence="2" type="ORF">PHISCL_07857</name>
</gene>
<dbReference type="OrthoDB" id="5383057at2759"/>
<feature type="compositionally biased region" description="Polar residues" evidence="1">
    <location>
        <begin position="15"/>
        <end position="28"/>
    </location>
</feature>
<feature type="region of interest" description="Disordered" evidence="1">
    <location>
        <begin position="159"/>
        <end position="245"/>
    </location>
</feature>
<evidence type="ECO:0000256" key="1">
    <source>
        <dbReference type="SAM" id="MobiDB-lite"/>
    </source>
</evidence>
<feature type="region of interest" description="Disordered" evidence="1">
    <location>
        <begin position="1"/>
        <end position="124"/>
    </location>
</feature>
<dbReference type="Proteomes" id="UP000266188">
    <property type="component" value="Unassembled WGS sequence"/>
</dbReference>